<dbReference type="GO" id="GO:0046872">
    <property type="term" value="F:metal ion binding"/>
    <property type="evidence" value="ECO:0007669"/>
    <property type="project" value="UniProtKB-KW"/>
</dbReference>
<evidence type="ECO:0000256" key="3">
    <source>
        <dbReference type="ARBA" id="ARBA00023288"/>
    </source>
</evidence>
<keyword evidence="3" id="KW-0449">Lipoprotein</keyword>
<dbReference type="OrthoDB" id="1923658at2759"/>
<dbReference type="Gene3D" id="3.30.70.100">
    <property type="match status" value="1"/>
</dbReference>
<proteinExistence type="inferred from homology"/>
<dbReference type="InterPro" id="IPR051863">
    <property type="entry name" value="HIPP"/>
</dbReference>
<dbReference type="Pfam" id="PF00403">
    <property type="entry name" value="HMA"/>
    <property type="match status" value="1"/>
</dbReference>
<organism evidence="8 9">
    <name type="scientific">Cucumis sativus</name>
    <name type="common">Cucumber</name>
    <dbReference type="NCBI Taxonomy" id="3659"/>
    <lineage>
        <taxon>Eukaryota</taxon>
        <taxon>Viridiplantae</taxon>
        <taxon>Streptophyta</taxon>
        <taxon>Embryophyta</taxon>
        <taxon>Tracheophyta</taxon>
        <taxon>Spermatophyta</taxon>
        <taxon>Magnoliopsida</taxon>
        <taxon>eudicotyledons</taxon>
        <taxon>Gunneridae</taxon>
        <taxon>Pentapetalae</taxon>
        <taxon>rosids</taxon>
        <taxon>fabids</taxon>
        <taxon>Cucurbitales</taxon>
        <taxon>Cucurbitaceae</taxon>
        <taxon>Benincaseae</taxon>
        <taxon>Cucumis</taxon>
    </lineage>
</organism>
<sequence>MRKVVLKLELHGDREKQKALKSVSVLQGIELIAMDMKDKKLTVIGDVDPVDVVGKVRKHWPDADIVSIGPAKEEKKEEQKNQNNDQKMEELLKLYKSYDNHHASAVNYDVYSDHLEENSNSCVIS</sequence>
<evidence type="ECO:0000256" key="2">
    <source>
        <dbReference type="ARBA" id="ARBA00022723"/>
    </source>
</evidence>
<comment type="similarity">
    <text evidence="5">Belongs to the HIPP family.</text>
</comment>
<dbReference type="eggNOG" id="KOG1603">
    <property type="taxonomic scope" value="Eukaryota"/>
</dbReference>
<dbReference type="STRING" id="3659.A0A0A0KQU3"/>
<dbReference type="EMBL" id="CM002926">
    <property type="protein sequence ID" value="KGN50061.1"/>
    <property type="molecule type" value="Genomic_DNA"/>
</dbReference>
<protein>
    <recommendedName>
        <fullName evidence="7">HMA domain-containing protein</fullName>
    </recommendedName>
</protein>
<dbReference type="Gramene" id="KGN50061">
    <property type="protein sequence ID" value="KGN50061"/>
    <property type="gene ID" value="Csa_5G152260"/>
</dbReference>
<gene>
    <name evidence="8" type="ORF">Csa_5G152260</name>
</gene>
<keyword evidence="9" id="KW-1185">Reference proteome</keyword>
<reference evidence="8 9" key="2">
    <citation type="journal article" date="2009" name="PLoS ONE">
        <title>An integrated genetic and cytogenetic map of the cucumber genome.</title>
        <authorList>
            <person name="Ren Y."/>
            <person name="Zhang Z."/>
            <person name="Liu J."/>
            <person name="Staub J.E."/>
            <person name="Han Y."/>
            <person name="Cheng Z."/>
            <person name="Li X."/>
            <person name="Lu J."/>
            <person name="Miao H."/>
            <person name="Kang H."/>
            <person name="Xie B."/>
            <person name="Gu X."/>
            <person name="Wang X."/>
            <person name="Du Y."/>
            <person name="Jin W."/>
            <person name="Huang S."/>
        </authorList>
    </citation>
    <scope>NUCLEOTIDE SEQUENCE [LARGE SCALE GENOMIC DNA]</scope>
    <source>
        <strain evidence="9">cv. 9930</strain>
    </source>
</reference>
<evidence type="ECO:0000256" key="6">
    <source>
        <dbReference type="SAM" id="MobiDB-lite"/>
    </source>
</evidence>
<evidence type="ECO:0000256" key="4">
    <source>
        <dbReference type="ARBA" id="ARBA00023289"/>
    </source>
</evidence>
<dbReference type="Proteomes" id="UP000029981">
    <property type="component" value="Chromosome 5"/>
</dbReference>
<dbReference type="PANTHER" id="PTHR45811">
    <property type="entry name" value="COPPER TRANSPORT PROTEIN FAMILY-RELATED"/>
    <property type="match status" value="1"/>
</dbReference>
<accession>A0A0A0KQU3</accession>
<evidence type="ECO:0000313" key="8">
    <source>
        <dbReference type="EMBL" id="KGN50061.1"/>
    </source>
</evidence>
<keyword evidence="4" id="KW-0636">Prenylation</keyword>
<reference evidence="8 9" key="3">
    <citation type="journal article" date="2010" name="BMC Genomics">
        <title>Transcriptome sequencing and comparative analysis of cucumber flowers with different sex types.</title>
        <authorList>
            <person name="Guo S."/>
            <person name="Zheng Y."/>
            <person name="Joung J.G."/>
            <person name="Liu S."/>
            <person name="Zhang Z."/>
            <person name="Crasta O.R."/>
            <person name="Sobral B.W."/>
            <person name="Xu Y."/>
            <person name="Huang S."/>
            <person name="Fei Z."/>
        </authorList>
    </citation>
    <scope>NUCLEOTIDE SEQUENCE [LARGE SCALE GENOMIC DNA]</scope>
    <source>
        <strain evidence="9">cv. 9930</strain>
    </source>
</reference>
<keyword evidence="2" id="KW-0479">Metal-binding</keyword>
<reference evidence="8 9" key="4">
    <citation type="journal article" date="2011" name="BMC Genomics">
        <title>RNA-Seq improves annotation of protein-coding genes in the cucumber genome.</title>
        <authorList>
            <person name="Li Z."/>
            <person name="Zhang Z."/>
            <person name="Yan P."/>
            <person name="Huang S."/>
            <person name="Fei Z."/>
            <person name="Lin K."/>
        </authorList>
    </citation>
    <scope>NUCLEOTIDE SEQUENCE [LARGE SCALE GENOMIC DNA]</scope>
    <source>
        <strain evidence="9">cv. 9930</strain>
    </source>
</reference>
<feature type="domain" description="HMA" evidence="7">
    <location>
        <begin position="1"/>
        <end position="68"/>
    </location>
</feature>
<evidence type="ECO:0000256" key="5">
    <source>
        <dbReference type="ARBA" id="ARBA00024045"/>
    </source>
</evidence>
<dbReference type="KEGG" id="csv:101213835"/>
<keyword evidence="1" id="KW-0488">Methylation</keyword>
<evidence type="ECO:0000313" key="9">
    <source>
        <dbReference type="Proteomes" id="UP000029981"/>
    </source>
</evidence>
<dbReference type="AlphaFoldDB" id="A0A0A0KQU3"/>
<dbReference type="InterPro" id="IPR006121">
    <property type="entry name" value="HMA_dom"/>
</dbReference>
<evidence type="ECO:0000256" key="1">
    <source>
        <dbReference type="ARBA" id="ARBA00022481"/>
    </source>
</evidence>
<feature type="region of interest" description="Disordered" evidence="6">
    <location>
        <begin position="68"/>
        <end position="88"/>
    </location>
</feature>
<name>A0A0A0KQU3_CUCSA</name>
<reference evidence="8 9" key="1">
    <citation type="journal article" date="2009" name="Nat. Genet.">
        <title>The genome of the cucumber, Cucumis sativus L.</title>
        <authorList>
            <person name="Huang S."/>
            <person name="Li R."/>
            <person name="Zhang Z."/>
            <person name="Li L."/>
            <person name="Gu X."/>
            <person name="Fan W."/>
            <person name="Lucas W.J."/>
            <person name="Wang X."/>
            <person name="Xie B."/>
            <person name="Ni P."/>
            <person name="Ren Y."/>
            <person name="Zhu H."/>
            <person name="Li J."/>
            <person name="Lin K."/>
            <person name="Jin W."/>
            <person name="Fei Z."/>
            <person name="Li G."/>
            <person name="Staub J."/>
            <person name="Kilian A."/>
            <person name="van der Vossen E.A."/>
            <person name="Wu Y."/>
            <person name="Guo J."/>
            <person name="He J."/>
            <person name="Jia Z."/>
            <person name="Ren Y."/>
            <person name="Tian G."/>
            <person name="Lu Y."/>
            <person name="Ruan J."/>
            <person name="Qian W."/>
            <person name="Wang M."/>
            <person name="Huang Q."/>
            <person name="Li B."/>
            <person name="Xuan Z."/>
            <person name="Cao J."/>
            <person name="Asan"/>
            <person name="Wu Z."/>
            <person name="Zhang J."/>
            <person name="Cai Q."/>
            <person name="Bai Y."/>
            <person name="Zhao B."/>
            <person name="Han Y."/>
            <person name="Li Y."/>
            <person name="Li X."/>
            <person name="Wang S."/>
            <person name="Shi Q."/>
            <person name="Liu S."/>
            <person name="Cho W.K."/>
            <person name="Kim J.Y."/>
            <person name="Xu Y."/>
            <person name="Heller-Uszynska K."/>
            <person name="Miao H."/>
            <person name="Cheng Z."/>
            <person name="Zhang S."/>
            <person name="Wu J."/>
            <person name="Yang Y."/>
            <person name="Kang H."/>
            <person name="Li M."/>
            <person name="Liang H."/>
            <person name="Ren X."/>
            <person name="Shi Z."/>
            <person name="Wen M."/>
            <person name="Jian M."/>
            <person name="Yang H."/>
            <person name="Zhang G."/>
            <person name="Yang Z."/>
            <person name="Chen R."/>
            <person name="Liu S."/>
            <person name="Li J."/>
            <person name="Ma L."/>
            <person name="Liu H."/>
            <person name="Zhou Y."/>
            <person name="Zhao J."/>
            <person name="Fang X."/>
            <person name="Li G."/>
            <person name="Fang L."/>
            <person name="Li Y."/>
            <person name="Liu D."/>
            <person name="Zheng H."/>
            <person name="Zhang Y."/>
            <person name="Qin N."/>
            <person name="Li Z."/>
            <person name="Yang G."/>
            <person name="Yang S."/>
            <person name="Bolund L."/>
            <person name="Kristiansen K."/>
            <person name="Zheng H."/>
            <person name="Li S."/>
            <person name="Zhang X."/>
            <person name="Yang H."/>
            <person name="Wang J."/>
            <person name="Sun R."/>
            <person name="Zhang B."/>
            <person name="Jiang S."/>
            <person name="Wang J."/>
            <person name="Du Y."/>
            <person name="Li S."/>
        </authorList>
    </citation>
    <scope>NUCLEOTIDE SEQUENCE [LARGE SCALE GENOMIC DNA]</scope>
    <source>
        <strain evidence="9">cv. 9930</strain>
    </source>
</reference>
<dbReference type="OMA" id="HASAVNY"/>
<feature type="compositionally biased region" description="Basic and acidic residues" evidence="6">
    <location>
        <begin position="71"/>
        <end position="88"/>
    </location>
</feature>
<dbReference type="PANTHER" id="PTHR45811:SF50">
    <property type="entry name" value="HEAVY METAL-ASSOCIATED ISOPRENYLATED PLANT PROTEIN 12-RELATED"/>
    <property type="match status" value="1"/>
</dbReference>
<evidence type="ECO:0000259" key="7">
    <source>
        <dbReference type="PROSITE" id="PS50846"/>
    </source>
</evidence>
<dbReference type="PROSITE" id="PS50846">
    <property type="entry name" value="HMA_2"/>
    <property type="match status" value="1"/>
</dbReference>